<protein>
    <recommendedName>
        <fullName evidence="1">Peptidase S74 domain-containing protein</fullName>
    </recommendedName>
</protein>
<dbReference type="Pfam" id="PF13884">
    <property type="entry name" value="Peptidase_S74"/>
    <property type="match status" value="1"/>
</dbReference>
<organism evidence="2 3">
    <name type="scientific">Emticicia aquatilis</name>
    <dbReference type="NCBI Taxonomy" id="1537369"/>
    <lineage>
        <taxon>Bacteria</taxon>
        <taxon>Pseudomonadati</taxon>
        <taxon>Bacteroidota</taxon>
        <taxon>Cytophagia</taxon>
        <taxon>Cytophagales</taxon>
        <taxon>Leadbetterellaceae</taxon>
        <taxon>Emticicia</taxon>
    </lineage>
</organism>
<dbReference type="InterPro" id="IPR030392">
    <property type="entry name" value="S74_ICA"/>
</dbReference>
<dbReference type="EMBL" id="BMKK01000001">
    <property type="protein sequence ID" value="GGD42555.1"/>
    <property type="molecule type" value="Genomic_DNA"/>
</dbReference>
<evidence type="ECO:0000313" key="3">
    <source>
        <dbReference type="Proteomes" id="UP000609064"/>
    </source>
</evidence>
<feature type="domain" description="Peptidase S74" evidence="1">
    <location>
        <begin position="362"/>
        <end position="458"/>
    </location>
</feature>
<evidence type="ECO:0000313" key="2">
    <source>
        <dbReference type="EMBL" id="GGD42555.1"/>
    </source>
</evidence>
<dbReference type="AlphaFoldDB" id="A0A916YFH5"/>
<evidence type="ECO:0000259" key="1">
    <source>
        <dbReference type="PROSITE" id="PS51688"/>
    </source>
</evidence>
<accession>A0A916YFH5</accession>
<keyword evidence="3" id="KW-1185">Reference proteome</keyword>
<dbReference type="PROSITE" id="PS51688">
    <property type="entry name" value="ICA"/>
    <property type="match status" value="1"/>
</dbReference>
<comment type="caution">
    <text evidence="2">The sequence shown here is derived from an EMBL/GenBank/DDBJ whole genome shotgun (WGS) entry which is preliminary data.</text>
</comment>
<reference evidence="2" key="1">
    <citation type="journal article" date="2014" name="Int. J. Syst. Evol. Microbiol.">
        <title>Complete genome sequence of Corynebacterium casei LMG S-19264T (=DSM 44701T), isolated from a smear-ripened cheese.</title>
        <authorList>
            <consortium name="US DOE Joint Genome Institute (JGI-PGF)"/>
            <person name="Walter F."/>
            <person name="Albersmeier A."/>
            <person name="Kalinowski J."/>
            <person name="Ruckert C."/>
        </authorList>
    </citation>
    <scope>NUCLEOTIDE SEQUENCE</scope>
    <source>
        <strain evidence="2">CGMCC 1.15958</strain>
    </source>
</reference>
<dbReference type="RefSeq" id="WP_188763962.1">
    <property type="nucleotide sequence ID" value="NZ_BMKK01000001.1"/>
</dbReference>
<reference evidence="2" key="2">
    <citation type="submission" date="2020-09" db="EMBL/GenBank/DDBJ databases">
        <authorList>
            <person name="Sun Q."/>
            <person name="Zhou Y."/>
        </authorList>
    </citation>
    <scope>NUCLEOTIDE SEQUENCE</scope>
    <source>
        <strain evidence="2">CGMCC 1.15958</strain>
    </source>
</reference>
<sequence length="467" mass="50237">MKNAFILIVISSASLFGQSITISPNNGSKLIEATSTNKAVQMPSVLATTAITSPQKGMVVFDDATGNLSYFNGSIWIALSNSTTGWAVNGTNLSNTNSGNVGIGTNTPLTSLQIFKANNPSLLFSNAGTGTTINDGLFIGNTSSGKGFLWNYENATIGIGTDNNERITVLGNGNIGIGDETPTQKLDVAGTVLAQSIGINATSAAPNTNAMLDISSTTKGMLIPRMTTAQRNAIAATAGLVVYDTTLKGFWFNDGTTWQPMNPSWDTDESKTYTHAFNNATVLGIGAVPLPTVGSTGGNVANGRLQITGLVNSDQLSLLHPNSTVLKWGFYTSYTDSSLNFYYNGSLRANIDRVTGVYTNLSDRNFKKNIIGLNPVLDNVLKLNAYKYNYLKSEDSDRKSIGFMAQDVLPYFPELVYQRKDRETKEPFLMMDYAGFGIIAIKAIQEQQAIINNLQAQIDELKKLIVK</sequence>
<proteinExistence type="predicted"/>
<dbReference type="Proteomes" id="UP000609064">
    <property type="component" value="Unassembled WGS sequence"/>
</dbReference>
<name>A0A916YFH5_9BACT</name>
<gene>
    <name evidence="2" type="ORF">GCM10011514_03160</name>
</gene>